<protein>
    <recommendedName>
        <fullName evidence="2">Dystroglycan-type cadherin-like domain-containing protein</fullName>
    </recommendedName>
</protein>
<dbReference type="Pfam" id="PF17963">
    <property type="entry name" value="Big_9"/>
    <property type="match status" value="7"/>
</dbReference>
<dbReference type="Pfam" id="PF05345">
    <property type="entry name" value="He_PIG"/>
    <property type="match status" value="2"/>
</dbReference>
<dbReference type="eggNOG" id="COG4625">
    <property type="taxonomic scope" value="Bacteria"/>
</dbReference>
<dbReference type="OrthoDB" id="5242130at2"/>
<dbReference type="eggNOG" id="COG2931">
    <property type="taxonomic scope" value="Bacteria"/>
</dbReference>
<keyword evidence="1" id="KW-0732">Signal</keyword>
<dbReference type="InterPro" id="IPR013517">
    <property type="entry name" value="FG-GAP"/>
</dbReference>
<dbReference type="PANTHER" id="PTHR45739:SF8">
    <property type="entry name" value="FRAS1-RELATED EXTRACELLULAR MATRIX PROTEIN 1"/>
    <property type="match status" value="1"/>
</dbReference>
<dbReference type="EMBL" id="AMRI01000002">
    <property type="protein sequence ID" value="EKE77577.1"/>
    <property type="molecule type" value="Genomic_DNA"/>
</dbReference>
<dbReference type="NCBIfam" id="NF012211">
    <property type="entry name" value="tand_rpt_95"/>
    <property type="match status" value="5"/>
</dbReference>
<dbReference type="InterPro" id="IPR013783">
    <property type="entry name" value="Ig-like_fold"/>
</dbReference>
<organism evidence="3 4">
    <name type="scientific">Gallaecimonas xiamenensis 3-C-1</name>
    <dbReference type="NCBI Taxonomy" id="745411"/>
    <lineage>
        <taxon>Bacteria</taxon>
        <taxon>Pseudomonadati</taxon>
        <taxon>Pseudomonadota</taxon>
        <taxon>Gammaproteobacteria</taxon>
        <taxon>Enterobacterales</taxon>
        <taxon>Gallaecimonadaceae</taxon>
        <taxon>Gallaecimonas</taxon>
    </lineage>
</organism>
<dbReference type="SUPFAM" id="SSF49313">
    <property type="entry name" value="Cadherin-like"/>
    <property type="match status" value="2"/>
</dbReference>
<dbReference type="InterPro" id="IPR015919">
    <property type="entry name" value="Cadherin-like_sf"/>
</dbReference>
<comment type="caution">
    <text evidence="3">The sequence shown here is derived from an EMBL/GenBank/DDBJ whole genome shotgun (WGS) entry which is preliminary data.</text>
</comment>
<dbReference type="STRING" id="745411.B3C1_02160"/>
<dbReference type="Pfam" id="PF13517">
    <property type="entry name" value="FG-GAP_3"/>
    <property type="match status" value="2"/>
</dbReference>
<dbReference type="InterPro" id="IPR044016">
    <property type="entry name" value="Big_13"/>
</dbReference>
<dbReference type="InterPro" id="IPR028994">
    <property type="entry name" value="Integrin_alpha_N"/>
</dbReference>
<dbReference type="SUPFAM" id="SSF69318">
    <property type="entry name" value="Integrin alpha N-terminal domain"/>
    <property type="match status" value="2"/>
</dbReference>
<dbReference type="Gene3D" id="2.60.40.10">
    <property type="entry name" value="Immunoglobulins"/>
    <property type="match status" value="4"/>
</dbReference>
<dbReference type="GO" id="GO:0009653">
    <property type="term" value="P:anatomical structure morphogenesis"/>
    <property type="evidence" value="ECO:0007669"/>
    <property type="project" value="TreeGrafter"/>
</dbReference>
<evidence type="ECO:0000256" key="1">
    <source>
        <dbReference type="ARBA" id="ARBA00022729"/>
    </source>
</evidence>
<feature type="domain" description="Dystroglycan-type cadherin-like" evidence="2">
    <location>
        <begin position="1919"/>
        <end position="2011"/>
    </location>
</feature>
<keyword evidence="4" id="KW-1185">Reference proteome</keyword>
<dbReference type="Gene3D" id="2.60.40.2810">
    <property type="match status" value="1"/>
</dbReference>
<dbReference type="PATRIC" id="fig|745411.4.peg.422"/>
<reference evidence="3 4" key="1">
    <citation type="journal article" date="2012" name="J. Bacteriol.">
        <title>Genome Sequence of Gallaecimonas xiamenensis Type Strain 3-C-1.</title>
        <authorList>
            <person name="Lai Q."/>
            <person name="Wang L."/>
            <person name="Wang W."/>
            <person name="Shao Z."/>
        </authorList>
    </citation>
    <scope>NUCLEOTIDE SEQUENCE [LARGE SCALE GENOMIC DNA]</scope>
    <source>
        <strain evidence="3 4">3-C-1</strain>
    </source>
</reference>
<dbReference type="Pfam" id="PF14252">
    <property type="entry name" value="DUF4347"/>
    <property type="match status" value="1"/>
</dbReference>
<dbReference type="GO" id="GO:0005509">
    <property type="term" value="F:calcium ion binding"/>
    <property type="evidence" value="ECO:0007669"/>
    <property type="project" value="InterPro"/>
</dbReference>
<name>K2JST7_9GAMM</name>
<dbReference type="Pfam" id="PF13205">
    <property type="entry name" value="Big_5"/>
    <property type="match status" value="1"/>
</dbReference>
<dbReference type="SMART" id="SM00736">
    <property type="entry name" value="CADG"/>
    <property type="match status" value="2"/>
</dbReference>
<dbReference type="RefSeq" id="WP_008482597.1">
    <property type="nucleotide sequence ID" value="NZ_AMRI01000002.1"/>
</dbReference>
<dbReference type="GO" id="GO:0016020">
    <property type="term" value="C:membrane"/>
    <property type="evidence" value="ECO:0007669"/>
    <property type="project" value="InterPro"/>
</dbReference>
<proteinExistence type="predicted"/>
<accession>K2JST7</accession>
<sequence length="2797" mass="283089">MRQLAWLLLGWILAFNANAGTLVLADAKLASQLVLPADAELRLVNSLDDLPGALAGKAWDRVSLVSHGEPGALELGGEKLDLAYLNDNPGFLAPWRQQLAADAQLELWGCGLAAGDGHLLVDALAKGLGRPVLASTNATGPASLGGDLVLEYGKGSPVDSTLLSRLPVLLAVTNENFEGICAGGCTPARPTYDNNTQLGDSFVFYSNNSNGGIQPLQITNLNSADGISPSGTYWLYFYNQNPGEVTEARISSADGSEFKLDSLLLATGAGDATVTLRAYKNGAEVGSTSASSGVVNLSGNTAFNDIDSLHITSSDLDIYVDDITVSAAVVSGDSSGNLIGGGVPEATQIASTADSPAEAVNVLDFTLLDGGAGDGLALNVSEVRVHVSGPSTDADRSKITWRLSGPDAVFVAGSYDGATDVLTFPVSISIADGSSENYAISGYFNDNTGLTDGNRFLLSIDGDTDLTVGSSGTQMGTTSAIDNGAGLATAIDATLLAFTTQPAGSVSGSALTTQPVVRAQDDFGNTDASFTGNITLTEASAGSLSGTTTLAAINGIATFSGITYTASADQESFTLTAAGGGLTDATANSITADVVATKLLFSTEPAPISIISGALTNFSTVPVVQAVDANDTLDTGYSTDIVLSVTDPNDGVLDGSINTLSGTGDGDGNSVTVTLTPGTGSATFTNLALQYTNTGPSESLALRASSGGLTSATSTTITSLAGPRVTDANISVSGGSGIGGAYKIGDTVTAQWDNSGTGDNNSGVTAVTVDFSQFGGGSSVAASNSGDIWTATYLLPAGSIDAVSRNVSVSAANGSGTTTTADTSNATVDNQAPVVTDGRISIGGASGSGGTFIVGDTITATWDNTASGDNNSDGLSAVTVDFSQFGGSSVAASNSGNTWTATYTLVAGSVEGSNLNVTVTVTDNAGNSVLAVDSSNASVDNQPPVAPSAPVLAAGSDSGTPGDGITKDNTPTLTGTAAASATVRVKNTGGTVGTTTSDAGGNWSLTTSTLADGSQSLTAVQLDSSGNESAPSPALALTIDSTAPGGYSLVADQSPINAANQGAASVTLSGAEVGAQYQLTVSSSGGGSPVLASGAVSAANQQITGLGLSGLADGTLTYSLTLTDEAGNSGTAASDTVIKDSTPPTGYSASFGAGFVNIANQAAQSVTISGGEIGASYQLSISNGADNISRSGTLTGTSLTLNSLDLSSFADGTLSLTLVLTDTAGNAGTAATVSITKDTVAPTLQSSAPADGATDVALGVAPSLSFNEAVAAGASGDNGLALTASDSTVVFSGAANGGDVEVSGSTLTLNLTNSLVPDLVHELTLGAEAVTDLAGNPFAGGTVLSFTARNADPQALADSYSLTEDQAKQLPVLANDTVVRGRLNGASLTISTAPSHGSLSLNTGTGVLTYSPDPDYNGADSFAYQVQDTFGVLSNIATVTLAIAAVNDAPRALDDAASLAGGASLLVDVLANDLEVDSGDSLDPDSLVISSGPLQGQASVEAGQIRYQAPSGWQGQVSLQYRVADTQGVLSNDAILTLQVLDGAAPLAVADAASLDEDTPTLVDILANDSGSGLVPVVVQGPVHGTLALSSNQFLYTPDADYNGADSFLYRVEDDQGLTSAAATVSLTVNPVNDAPVAQPDTVVLSGSDALDINVLGNDSDVDNALADLTIQFTGAPASGGISFNGRLVRYQPSGSPVSDSFQYRLQDSLGAWSAPVTVNLVAAAPNQPPLANSDLAQTNQDQPIAIGVLLNDSDLDGSLDSDSIVVVQNPEHGTATPGTAIITYTPAAGFYGVDRLRYQVMDDQGDLSNPAWVDIQVRKVGQVPVAQADSLTLAMNTNAELDLLANDSDGDGAVVAIDIRQAPAQGALQLLGAGRVRYTPNTDFVGQDSLRYVALDNDGLASNEVALTIEVFNPNSAPQISGSPATQVAQGASYQFQPQASDADGDSLMFSIQNKPGWASFDTATGSLSGVPGNADVGNYSAIQISVSDGQAQASLPAFSIQVLNVNDAPVAGNLGFNLDEGGLLVVAAAQGVLSVASDPDNDSLTVTLLAGPAHASAFNLAADGSFSYQHDGSEGTSDSFQYRLSDGQGGETQGQVTFTLAPVNDAPRFTSQAPLTLAVGASLAYQVEVEDPDSSVSLSLTQAPSWLTLSGNLLAGTAPLDALGDHNISLVASDGQLQATQSFVLTVTEADTAMVSLSRRWVGLPARVGKPLRLMISAQHEMGPALADASLVIRLQGGSMSALAGCSLSGDTQRCPLNLAVDAQAQWTLPVSTANQGDQLVHLELQDSEGALLASLNTDVTITADTLTQGDRAAVIAKASALALLQDGDQPYLVVGTTAGEGVTLYRIEGNSLVAEAAIDNLGDARDLAVLDWNQDGLEDLVVINASGDASTLYLNQGDLHFNALQTLAYGHKVRVAELNGDDYPDLLVGAPALTFYGGNDGGTVALPLAQSTPFSLSDFALWPDGRILVSNGQRLQLVNLSLLLAKAGAQASPAAAEPEPLLPGEIRTLRVADFDGDGQVEVAVSYGPDQQGSGGGVALVVAQGDDFVVDSQVGEAAVQDLLVADFDGDGDLDLLTQHDNGAWQLLRNEGSTWTALSQSLFHPDSLGLVADLNGDGLADILLANTEDGSLVIYDGKAILEQLGPQADMALSATLEPSGQDYQSQYQLKVQNLGPASSNDNLLVLSLPASLVVSGMPASCVQDADLWLCPLGSLASGAEQRLTLTLTAQPNLANSLLLARVYGSASDLNSANNQVEFKVSDGWAPYWVENRSHGGSLGSGALVLLAWLGWRRRRH</sequence>
<dbReference type="InterPro" id="IPR051561">
    <property type="entry name" value="FRAS1_ECM"/>
</dbReference>
<evidence type="ECO:0000313" key="3">
    <source>
        <dbReference type="EMBL" id="EKE77577.1"/>
    </source>
</evidence>
<feature type="domain" description="Dystroglycan-type cadherin-like" evidence="2">
    <location>
        <begin position="2100"/>
        <end position="2196"/>
    </location>
</feature>
<dbReference type="InterPro" id="IPR032812">
    <property type="entry name" value="SbsA_Ig"/>
</dbReference>
<evidence type="ECO:0000313" key="4">
    <source>
        <dbReference type="Proteomes" id="UP000006755"/>
    </source>
</evidence>
<evidence type="ECO:0000259" key="2">
    <source>
        <dbReference type="SMART" id="SM00736"/>
    </source>
</evidence>
<dbReference type="InterPro" id="IPR025592">
    <property type="entry name" value="DUF4347"/>
</dbReference>
<dbReference type="Gene3D" id="2.60.40.3440">
    <property type="match status" value="3"/>
</dbReference>
<dbReference type="Proteomes" id="UP000006755">
    <property type="component" value="Unassembled WGS sequence"/>
</dbReference>
<dbReference type="eggNOG" id="COG3210">
    <property type="taxonomic scope" value="Bacteria"/>
</dbReference>
<dbReference type="Pfam" id="PF19077">
    <property type="entry name" value="Big_13"/>
    <property type="match status" value="1"/>
</dbReference>
<dbReference type="PANTHER" id="PTHR45739">
    <property type="entry name" value="MATRIX PROTEIN, PUTATIVE-RELATED"/>
    <property type="match status" value="1"/>
</dbReference>
<gene>
    <name evidence="3" type="ORF">B3C1_02160</name>
</gene>
<dbReference type="InterPro" id="IPR006644">
    <property type="entry name" value="Cadg"/>
</dbReference>